<dbReference type="Proteomes" id="UP001500418">
    <property type="component" value="Unassembled WGS sequence"/>
</dbReference>
<dbReference type="EMBL" id="BAAAID010000046">
    <property type="protein sequence ID" value="GAA0943977.1"/>
    <property type="molecule type" value="Genomic_DNA"/>
</dbReference>
<protein>
    <submittedName>
        <fullName evidence="2">Uncharacterized protein</fullName>
    </submittedName>
</protein>
<gene>
    <name evidence="2" type="ORF">GCM10009575_061620</name>
</gene>
<sequence length="69" mass="7259">MEVTVVVDMEGPPFPELRGMSRPAPRGACRAEPWPPCGGAHTADLSTSKQTGRLSPDRGMGDPPVGICK</sequence>
<evidence type="ECO:0000256" key="1">
    <source>
        <dbReference type="SAM" id="MobiDB-lite"/>
    </source>
</evidence>
<evidence type="ECO:0000313" key="2">
    <source>
        <dbReference type="EMBL" id="GAA0943977.1"/>
    </source>
</evidence>
<organism evidence="2 3">
    <name type="scientific">Streptomyces rhizosphaericus</name>
    <dbReference type="NCBI Taxonomy" id="114699"/>
    <lineage>
        <taxon>Bacteria</taxon>
        <taxon>Bacillati</taxon>
        <taxon>Actinomycetota</taxon>
        <taxon>Actinomycetes</taxon>
        <taxon>Kitasatosporales</taxon>
        <taxon>Streptomycetaceae</taxon>
        <taxon>Streptomyces</taxon>
        <taxon>Streptomyces violaceusniger group</taxon>
    </lineage>
</organism>
<name>A0ABN1QLD7_9ACTN</name>
<proteinExistence type="predicted"/>
<feature type="compositionally biased region" description="Polar residues" evidence="1">
    <location>
        <begin position="44"/>
        <end position="53"/>
    </location>
</feature>
<evidence type="ECO:0000313" key="3">
    <source>
        <dbReference type="Proteomes" id="UP001500418"/>
    </source>
</evidence>
<feature type="region of interest" description="Disordered" evidence="1">
    <location>
        <begin position="1"/>
        <end position="69"/>
    </location>
</feature>
<keyword evidence="3" id="KW-1185">Reference proteome</keyword>
<accession>A0ABN1QLD7</accession>
<reference evidence="2 3" key="1">
    <citation type="journal article" date="2019" name="Int. J. Syst. Evol. Microbiol.">
        <title>The Global Catalogue of Microorganisms (GCM) 10K type strain sequencing project: providing services to taxonomists for standard genome sequencing and annotation.</title>
        <authorList>
            <consortium name="The Broad Institute Genomics Platform"/>
            <consortium name="The Broad Institute Genome Sequencing Center for Infectious Disease"/>
            <person name="Wu L."/>
            <person name="Ma J."/>
        </authorList>
    </citation>
    <scope>NUCLEOTIDE SEQUENCE [LARGE SCALE GENOMIC DNA]</scope>
    <source>
        <strain evidence="2 3">JCM 11444</strain>
    </source>
</reference>
<comment type="caution">
    <text evidence="2">The sequence shown here is derived from an EMBL/GenBank/DDBJ whole genome shotgun (WGS) entry which is preliminary data.</text>
</comment>